<evidence type="ECO:0000256" key="12">
    <source>
        <dbReference type="SAM" id="MobiDB-lite"/>
    </source>
</evidence>
<keyword evidence="9 10" id="KW-0998">Cell outer membrane</keyword>
<sequence>MKKIALPLLLIVQALNTAYAQEPAAPAPEKVMPKVEVKGSAAMDIRRNDTATKIVVTQEEILKNGDTSIGEVLKRLPGVTVDGVQGRGGAIRMRGLGAGYTSIMLNGEPAPPGFSLDSLTPDMIERVEVMRAATAEFSTQAIAGAINIVLKRAITTAQTEIKTGLQTDNGKPGVSVNLQMSDRKGPWSYSIGGGFLHNDFDRTARSITEASGTEALLHRGENGSRGWFRNFNIAPRVNYAIKPGDVITSQTFIAVNRFRGTNTERIQTIAGLDPMFSSLDQDIRSQAEMFRTDLSWAHPLADGAKLDLKLGANYNQRSSEVPNRQSGKEWERSRRVDSSASDKGFTTTGKYSSPLIPGHALATGWDIGYSKRDEDRIQRETYFRAPPLPGPDGTPVPADLSKLPKNLDEVFAADVTRVAAYVQDEWNVSERWSVYFGLRWEGVNIKSSGSDFGSVDSNSSVLSPLFQTLYKLGEKKKDQVRLGLTRTYKAPNVGDLIPRRFTANNNTATTPDFMGNPDLKPELAWGLDLAYEHFLGEGGGLLTASTYARRIDDVTRRRVDLIDGAYVSRPVNAGNADTYGIELEAKLPLRSLMKDAPGVEMRANLTRSWSKLDTVPGPNNRLDQQVPISGTVGADWKLDSMPLTVGGSYSYQGGGEVRISDKQYAYSVPKRALDMYGLWKFTPKTQLRVSASNMLHQDNLSQSTYVEGLNRRSDTSINPTSVVFRAMLEMKL</sequence>
<dbReference type="AlphaFoldDB" id="A0A6N9HQ06"/>
<dbReference type="RefSeq" id="WP_161027704.1">
    <property type="nucleotide sequence ID" value="NZ_WWCJ01000020.1"/>
</dbReference>
<gene>
    <name evidence="16" type="ORF">GTP41_21870</name>
</gene>
<evidence type="ECO:0000259" key="14">
    <source>
        <dbReference type="Pfam" id="PF00593"/>
    </source>
</evidence>
<keyword evidence="7 10" id="KW-0472">Membrane</keyword>
<comment type="caution">
    <text evidence="16">The sequence shown here is derived from an EMBL/GenBank/DDBJ whole genome shotgun (WGS) entry which is preliminary data.</text>
</comment>
<feature type="chain" id="PRO_5026936566" evidence="13">
    <location>
        <begin position="21"/>
        <end position="732"/>
    </location>
</feature>
<dbReference type="InterPro" id="IPR012910">
    <property type="entry name" value="Plug_dom"/>
</dbReference>
<comment type="similarity">
    <text evidence="2 10 11">Belongs to the TonB-dependent receptor family.</text>
</comment>
<evidence type="ECO:0000256" key="5">
    <source>
        <dbReference type="ARBA" id="ARBA00022692"/>
    </source>
</evidence>
<evidence type="ECO:0000256" key="11">
    <source>
        <dbReference type="RuleBase" id="RU003357"/>
    </source>
</evidence>
<keyword evidence="3 10" id="KW-0813">Transport</keyword>
<dbReference type="CDD" id="cd01347">
    <property type="entry name" value="ligand_gated_channel"/>
    <property type="match status" value="1"/>
</dbReference>
<evidence type="ECO:0000256" key="3">
    <source>
        <dbReference type="ARBA" id="ARBA00022448"/>
    </source>
</evidence>
<dbReference type="InterPro" id="IPR036942">
    <property type="entry name" value="Beta-barrel_TonB_sf"/>
</dbReference>
<evidence type="ECO:0000256" key="1">
    <source>
        <dbReference type="ARBA" id="ARBA00004571"/>
    </source>
</evidence>
<evidence type="ECO:0000256" key="9">
    <source>
        <dbReference type="ARBA" id="ARBA00023237"/>
    </source>
</evidence>
<evidence type="ECO:0000256" key="2">
    <source>
        <dbReference type="ARBA" id="ARBA00009810"/>
    </source>
</evidence>
<feature type="compositionally biased region" description="Polar residues" evidence="12">
    <location>
        <begin position="338"/>
        <end position="351"/>
    </location>
</feature>
<dbReference type="SUPFAM" id="SSF56935">
    <property type="entry name" value="Porins"/>
    <property type="match status" value="1"/>
</dbReference>
<feature type="signal peptide" evidence="13">
    <location>
        <begin position="1"/>
        <end position="20"/>
    </location>
</feature>
<evidence type="ECO:0000256" key="8">
    <source>
        <dbReference type="ARBA" id="ARBA00023170"/>
    </source>
</evidence>
<keyword evidence="5 10" id="KW-0812">Transmembrane</keyword>
<dbReference type="Pfam" id="PF00593">
    <property type="entry name" value="TonB_dep_Rec_b-barrel"/>
    <property type="match status" value="1"/>
</dbReference>
<evidence type="ECO:0000256" key="13">
    <source>
        <dbReference type="SAM" id="SignalP"/>
    </source>
</evidence>
<protein>
    <submittedName>
        <fullName evidence="16">TonB-dependent receptor</fullName>
    </submittedName>
</protein>
<evidence type="ECO:0000256" key="7">
    <source>
        <dbReference type="ARBA" id="ARBA00023136"/>
    </source>
</evidence>
<evidence type="ECO:0000259" key="15">
    <source>
        <dbReference type="Pfam" id="PF07715"/>
    </source>
</evidence>
<keyword evidence="4 10" id="KW-1134">Transmembrane beta strand</keyword>
<dbReference type="Proteomes" id="UP000448575">
    <property type="component" value="Unassembled WGS sequence"/>
</dbReference>
<keyword evidence="8 16" id="KW-0675">Receptor</keyword>
<evidence type="ECO:0000256" key="10">
    <source>
        <dbReference type="PROSITE-ProRule" id="PRU01360"/>
    </source>
</evidence>
<proteinExistence type="inferred from homology"/>
<evidence type="ECO:0000313" key="16">
    <source>
        <dbReference type="EMBL" id="MYN04745.1"/>
    </source>
</evidence>
<feature type="compositionally biased region" description="Basic and acidic residues" evidence="12">
    <location>
        <begin position="326"/>
        <end position="337"/>
    </location>
</feature>
<dbReference type="InterPro" id="IPR000531">
    <property type="entry name" value="Beta-barrel_TonB"/>
</dbReference>
<accession>A0A6N9HQ06</accession>
<feature type="region of interest" description="Disordered" evidence="12">
    <location>
        <begin position="317"/>
        <end position="351"/>
    </location>
</feature>
<dbReference type="InterPro" id="IPR037066">
    <property type="entry name" value="Plug_dom_sf"/>
</dbReference>
<evidence type="ECO:0000256" key="4">
    <source>
        <dbReference type="ARBA" id="ARBA00022452"/>
    </source>
</evidence>
<feature type="domain" description="TonB-dependent receptor plug" evidence="15">
    <location>
        <begin position="50"/>
        <end position="145"/>
    </location>
</feature>
<name>A0A6N9HQ06_9BURK</name>
<dbReference type="PANTHER" id="PTHR40980">
    <property type="entry name" value="PLUG DOMAIN-CONTAINING PROTEIN"/>
    <property type="match status" value="1"/>
</dbReference>
<dbReference type="InterPro" id="IPR039426">
    <property type="entry name" value="TonB-dep_rcpt-like"/>
</dbReference>
<dbReference type="GO" id="GO:0009279">
    <property type="term" value="C:cell outer membrane"/>
    <property type="evidence" value="ECO:0007669"/>
    <property type="project" value="UniProtKB-SubCell"/>
</dbReference>
<feature type="domain" description="TonB-dependent receptor-like beta-barrel" evidence="14">
    <location>
        <begin position="270"/>
        <end position="693"/>
    </location>
</feature>
<keyword evidence="13" id="KW-0732">Signal</keyword>
<dbReference type="Pfam" id="PF07715">
    <property type="entry name" value="Plug"/>
    <property type="match status" value="1"/>
</dbReference>
<dbReference type="PANTHER" id="PTHR40980:SF4">
    <property type="entry name" value="TONB-DEPENDENT RECEPTOR-LIKE BETA-BARREL DOMAIN-CONTAINING PROTEIN"/>
    <property type="match status" value="1"/>
</dbReference>
<dbReference type="PROSITE" id="PS52016">
    <property type="entry name" value="TONB_DEPENDENT_REC_3"/>
    <property type="match status" value="1"/>
</dbReference>
<evidence type="ECO:0000313" key="17">
    <source>
        <dbReference type="Proteomes" id="UP000448575"/>
    </source>
</evidence>
<dbReference type="Gene3D" id="2.170.130.10">
    <property type="entry name" value="TonB-dependent receptor, plug domain"/>
    <property type="match status" value="1"/>
</dbReference>
<reference evidence="16 17" key="1">
    <citation type="submission" date="2019-12" db="EMBL/GenBank/DDBJ databases">
        <title>Novel species isolated from a subtropical stream in China.</title>
        <authorList>
            <person name="Lu H."/>
        </authorList>
    </citation>
    <scope>NUCLEOTIDE SEQUENCE [LARGE SCALE GENOMIC DNA]</scope>
    <source>
        <strain evidence="16 17">DS3</strain>
    </source>
</reference>
<dbReference type="EMBL" id="WWCJ01000020">
    <property type="protein sequence ID" value="MYN04745.1"/>
    <property type="molecule type" value="Genomic_DNA"/>
</dbReference>
<keyword evidence="17" id="KW-1185">Reference proteome</keyword>
<evidence type="ECO:0000256" key="6">
    <source>
        <dbReference type="ARBA" id="ARBA00023077"/>
    </source>
</evidence>
<comment type="subcellular location">
    <subcellularLocation>
        <location evidence="1 10">Cell outer membrane</location>
        <topology evidence="1 10">Multi-pass membrane protein</topology>
    </subcellularLocation>
</comment>
<organism evidence="16 17">
    <name type="scientific">Pseudoduganella guangdongensis</name>
    <dbReference type="NCBI Taxonomy" id="2692179"/>
    <lineage>
        <taxon>Bacteria</taxon>
        <taxon>Pseudomonadati</taxon>
        <taxon>Pseudomonadota</taxon>
        <taxon>Betaproteobacteria</taxon>
        <taxon>Burkholderiales</taxon>
        <taxon>Oxalobacteraceae</taxon>
        <taxon>Telluria group</taxon>
        <taxon>Pseudoduganella</taxon>
    </lineage>
</organism>
<keyword evidence="6 11" id="KW-0798">TonB box</keyword>
<dbReference type="Gene3D" id="2.40.170.20">
    <property type="entry name" value="TonB-dependent receptor, beta-barrel domain"/>
    <property type="match status" value="1"/>
</dbReference>